<evidence type="ECO:0000313" key="7">
    <source>
        <dbReference type="Proteomes" id="UP000199514"/>
    </source>
</evidence>
<dbReference type="Pfam" id="PF00535">
    <property type="entry name" value="Glycos_transf_2"/>
    <property type="match status" value="1"/>
</dbReference>
<evidence type="ECO:0000256" key="1">
    <source>
        <dbReference type="ARBA" id="ARBA00006739"/>
    </source>
</evidence>
<sequence length="334" mass="38158">MQHRSTPKVSILVAARNEAHCIERCLLYLSRLDYPTDALQILIGNDDSTDQTAEIIARFIQDKPHFQLINITQNIGLAKGKGNVLAQLAQQATGEYFLFTDADIAVQPHWVQAMLAGFDTEKVGVINGLSTISGTPLLARMQAIDWLANLLIIWLLSLIKIPITSMGNNMATTAKAYRATGGYENLKFSLTEDYRLFKAILEQGFEFRQLMSPKCVAVSLPITTVKGWLVQRNRWITGACEGGWYYQLLVCGLAALYVAVFALFWYAPVPMFLFWVTKYFIQNLVIIGLLGRLRQKHLWRWVWFYEIYAFVFTGMLFAYHFGNRKGVEWKSRQY</sequence>
<accession>A0A1I1GVY1</accession>
<keyword evidence="4" id="KW-0472">Membrane</keyword>
<protein>
    <submittedName>
        <fullName evidence="6">Glycosyltransferase, catalytic subunit of cellulose synthase and poly-beta-1,6-N-acetylglucosamine synthase</fullName>
    </submittedName>
</protein>
<keyword evidence="3 6" id="KW-0808">Transferase</keyword>
<reference evidence="6 7" key="1">
    <citation type="submission" date="2016-10" db="EMBL/GenBank/DDBJ databases">
        <authorList>
            <person name="de Groot N.N."/>
        </authorList>
    </citation>
    <scope>NUCLEOTIDE SEQUENCE [LARGE SCALE GENOMIC DNA]</scope>
    <source>
        <strain evidence="6 7">DSM 6793</strain>
    </source>
</reference>
<feature type="transmembrane region" description="Helical" evidence="4">
    <location>
        <begin position="146"/>
        <end position="163"/>
    </location>
</feature>
<evidence type="ECO:0000256" key="4">
    <source>
        <dbReference type="SAM" id="Phobius"/>
    </source>
</evidence>
<dbReference type="OrthoDB" id="9800276at2"/>
<dbReference type="InterPro" id="IPR029044">
    <property type="entry name" value="Nucleotide-diphossugar_trans"/>
</dbReference>
<keyword evidence="4" id="KW-0812">Transmembrane</keyword>
<gene>
    <name evidence="6" type="ORF">SAMN05421780_103101</name>
</gene>
<dbReference type="PANTHER" id="PTHR43630:SF1">
    <property type="entry name" value="POLY-BETA-1,6-N-ACETYL-D-GLUCOSAMINE SYNTHASE"/>
    <property type="match status" value="1"/>
</dbReference>
<dbReference type="EMBL" id="FOLE01000003">
    <property type="protein sequence ID" value="SFC15452.1"/>
    <property type="molecule type" value="Genomic_DNA"/>
</dbReference>
<dbReference type="PANTHER" id="PTHR43630">
    <property type="entry name" value="POLY-BETA-1,6-N-ACETYL-D-GLUCOSAMINE SYNTHASE"/>
    <property type="match status" value="1"/>
</dbReference>
<dbReference type="AlphaFoldDB" id="A0A1I1GVY1"/>
<organism evidence="6 7">
    <name type="scientific">Flexibacter flexilis DSM 6793</name>
    <dbReference type="NCBI Taxonomy" id="927664"/>
    <lineage>
        <taxon>Bacteria</taxon>
        <taxon>Pseudomonadati</taxon>
        <taxon>Bacteroidota</taxon>
        <taxon>Cytophagia</taxon>
        <taxon>Cytophagales</taxon>
        <taxon>Flexibacteraceae</taxon>
        <taxon>Flexibacter</taxon>
    </lineage>
</organism>
<dbReference type="Gene3D" id="3.90.550.10">
    <property type="entry name" value="Spore Coat Polysaccharide Biosynthesis Protein SpsA, Chain A"/>
    <property type="match status" value="1"/>
</dbReference>
<feature type="domain" description="Glycosyltransferase 2-like" evidence="5">
    <location>
        <begin position="10"/>
        <end position="127"/>
    </location>
</feature>
<dbReference type="GO" id="GO:0016757">
    <property type="term" value="F:glycosyltransferase activity"/>
    <property type="evidence" value="ECO:0007669"/>
    <property type="project" value="UniProtKB-KW"/>
</dbReference>
<dbReference type="Proteomes" id="UP000199514">
    <property type="component" value="Unassembled WGS sequence"/>
</dbReference>
<keyword evidence="7" id="KW-1185">Reference proteome</keyword>
<keyword evidence="2" id="KW-0328">Glycosyltransferase</keyword>
<dbReference type="InterPro" id="IPR001173">
    <property type="entry name" value="Glyco_trans_2-like"/>
</dbReference>
<comment type="similarity">
    <text evidence="1">Belongs to the glycosyltransferase 2 family.</text>
</comment>
<keyword evidence="4" id="KW-1133">Transmembrane helix</keyword>
<name>A0A1I1GVY1_9BACT</name>
<dbReference type="RefSeq" id="WP_091509828.1">
    <property type="nucleotide sequence ID" value="NZ_FOLE01000003.1"/>
</dbReference>
<proteinExistence type="inferred from homology"/>
<feature type="transmembrane region" description="Helical" evidence="4">
    <location>
        <begin position="272"/>
        <end position="290"/>
    </location>
</feature>
<feature type="transmembrane region" description="Helical" evidence="4">
    <location>
        <begin position="302"/>
        <end position="322"/>
    </location>
</feature>
<evidence type="ECO:0000313" key="6">
    <source>
        <dbReference type="EMBL" id="SFC15452.1"/>
    </source>
</evidence>
<evidence type="ECO:0000256" key="3">
    <source>
        <dbReference type="ARBA" id="ARBA00022679"/>
    </source>
</evidence>
<dbReference type="STRING" id="927664.SAMN05421780_103101"/>
<evidence type="ECO:0000259" key="5">
    <source>
        <dbReference type="Pfam" id="PF00535"/>
    </source>
</evidence>
<feature type="transmembrane region" description="Helical" evidence="4">
    <location>
        <begin position="244"/>
        <end position="266"/>
    </location>
</feature>
<evidence type="ECO:0000256" key="2">
    <source>
        <dbReference type="ARBA" id="ARBA00022676"/>
    </source>
</evidence>
<dbReference type="SUPFAM" id="SSF53448">
    <property type="entry name" value="Nucleotide-diphospho-sugar transferases"/>
    <property type="match status" value="1"/>
</dbReference>